<dbReference type="AlphaFoldDB" id="A0A427YSG9"/>
<accession>A0A427YSG9</accession>
<dbReference type="Proteomes" id="UP000279259">
    <property type="component" value="Unassembled WGS sequence"/>
</dbReference>
<organism evidence="1 2">
    <name type="scientific">Saitozyma podzolica</name>
    <dbReference type="NCBI Taxonomy" id="1890683"/>
    <lineage>
        <taxon>Eukaryota</taxon>
        <taxon>Fungi</taxon>
        <taxon>Dikarya</taxon>
        <taxon>Basidiomycota</taxon>
        <taxon>Agaricomycotina</taxon>
        <taxon>Tremellomycetes</taxon>
        <taxon>Tremellales</taxon>
        <taxon>Trimorphomycetaceae</taxon>
        <taxon>Saitozyma</taxon>
    </lineage>
</organism>
<comment type="caution">
    <text evidence="1">The sequence shown here is derived from an EMBL/GenBank/DDBJ whole genome shotgun (WGS) entry which is preliminary data.</text>
</comment>
<protein>
    <submittedName>
        <fullName evidence="1">Uncharacterized protein</fullName>
    </submittedName>
</protein>
<sequence length="70" mass="7721">MGLPRPKTTHSQIAGIFARGFHALRTEEDFKTTTPKTIISTTGSNATAMDNGMWHVPESARWAYQSNNNA</sequence>
<evidence type="ECO:0000313" key="1">
    <source>
        <dbReference type="EMBL" id="RSH93935.1"/>
    </source>
</evidence>
<proteinExistence type="predicted"/>
<keyword evidence="2" id="KW-1185">Reference proteome</keyword>
<name>A0A427YSG9_9TREE</name>
<gene>
    <name evidence="1" type="ORF">EHS25_006587</name>
</gene>
<dbReference type="EMBL" id="RSCD01000003">
    <property type="protein sequence ID" value="RSH93935.1"/>
    <property type="molecule type" value="Genomic_DNA"/>
</dbReference>
<reference evidence="1 2" key="1">
    <citation type="submission" date="2018-11" db="EMBL/GenBank/DDBJ databases">
        <title>Genome sequence of Saitozyma podzolica DSM 27192.</title>
        <authorList>
            <person name="Aliyu H."/>
            <person name="Gorte O."/>
            <person name="Ochsenreither K."/>
        </authorList>
    </citation>
    <scope>NUCLEOTIDE SEQUENCE [LARGE SCALE GENOMIC DNA]</scope>
    <source>
        <strain evidence="1 2">DSM 27192</strain>
    </source>
</reference>
<evidence type="ECO:0000313" key="2">
    <source>
        <dbReference type="Proteomes" id="UP000279259"/>
    </source>
</evidence>